<dbReference type="HAMAP" id="MF_01539">
    <property type="entry name" value="TmcAL"/>
    <property type="match status" value="1"/>
</dbReference>
<dbReference type="EMBL" id="VSSQ01000359">
    <property type="protein sequence ID" value="MPL92457.1"/>
    <property type="molecule type" value="Genomic_DNA"/>
</dbReference>
<name>A0A644VMH1_9ZZZZ</name>
<proteinExistence type="inferred from homology"/>
<dbReference type="InterPro" id="IPR014729">
    <property type="entry name" value="Rossmann-like_a/b/a_fold"/>
</dbReference>
<dbReference type="Pfam" id="PF05636">
    <property type="entry name" value="HIGH_NTase1"/>
    <property type="match status" value="1"/>
</dbReference>
<accession>A0A644VMH1</accession>
<dbReference type="AlphaFoldDB" id="A0A644VMH1"/>
<dbReference type="PANTHER" id="PTHR37825">
    <property type="entry name" value="TRNA(MET) CYTIDINE ACETATE LIGASE"/>
    <property type="match status" value="1"/>
</dbReference>
<gene>
    <name evidence="1" type="ORF">SDC9_38558</name>
</gene>
<dbReference type="InterPro" id="IPR008513">
    <property type="entry name" value="tRNA(Met)_cyd_acetate_ligase"/>
</dbReference>
<protein>
    <recommendedName>
        <fullName evidence="2">tRNA(Met) cytidine acetate ligase</fullName>
    </recommendedName>
</protein>
<organism evidence="1">
    <name type="scientific">bioreactor metagenome</name>
    <dbReference type="NCBI Taxonomy" id="1076179"/>
    <lineage>
        <taxon>unclassified sequences</taxon>
        <taxon>metagenomes</taxon>
        <taxon>ecological metagenomes</taxon>
    </lineage>
</organism>
<dbReference type="PANTHER" id="PTHR37825:SF1">
    <property type="entry name" value="TRNA(MET) CYTIDINE ACETATE LIGASE"/>
    <property type="match status" value="1"/>
</dbReference>
<evidence type="ECO:0000313" key="1">
    <source>
        <dbReference type="EMBL" id="MPL92457.1"/>
    </source>
</evidence>
<dbReference type="SUPFAM" id="SSF52374">
    <property type="entry name" value="Nucleotidylyl transferase"/>
    <property type="match status" value="1"/>
</dbReference>
<evidence type="ECO:0008006" key="2">
    <source>
        <dbReference type="Google" id="ProtNLM"/>
    </source>
</evidence>
<reference evidence="1" key="1">
    <citation type="submission" date="2019-08" db="EMBL/GenBank/DDBJ databases">
        <authorList>
            <person name="Kucharzyk K."/>
            <person name="Murdoch R.W."/>
            <person name="Higgins S."/>
            <person name="Loffler F."/>
        </authorList>
    </citation>
    <scope>NUCLEOTIDE SEQUENCE</scope>
</reference>
<comment type="caution">
    <text evidence="1">The sequence shown here is derived from an EMBL/GenBank/DDBJ whole genome shotgun (WGS) entry which is preliminary data.</text>
</comment>
<sequence>MVEIYKKIIGIVAEYNPFHKGHLFHLGKARENKNDAVVVVLSSYFTQRGEPAVMSKWDRAEAALGAGVNLVLELPAFFSCHNAGIFAAGAVDILAATGMVETLSFGMEQPEFDPTPILDILVHEPSHFKDNLKKKLNSGFSYVKARAAALEEIHEGWGAFVSLPNNTLALSYMERILRKGYSISCRPVQRMGSGFHDTDLENTFPSAAAVRKALAEGNREDAEKALPSSTVRILNRCIERGMVVLSREMLWRLIRFLLLRTPAEELARSSEMTEGMENRFLKYAVLCSSWSGFVSKCTTARYPRGRIQRQLVHFLLGIGHRENRELQSSGPQYIRVLGADAVGMEILRKMRSTAHLPVMGKAPAGLRGEGLLLAGIEQSAANVWEELTAVFSPGEEKKRYPFMEECFSEGENVL</sequence>
<dbReference type="Gene3D" id="3.40.50.620">
    <property type="entry name" value="HUPs"/>
    <property type="match status" value="1"/>
</dbReference>